<reference evidence="4" key="1">
    <citation type="submission" date="2021-01" db="EMBL/GenBank/DDBJ databases">
        <title>Adiantum capillus-veneris genome.</title>
        <authorList>
            <person name="Fang Y."/>
            <person name="Liao Q."/>
        </authorList>
    </citation>
    <scope>NUCLEOTIDE SEQUENCE</scope>
    <source>
        <strain evidence="4">H3</strain>
        <tissue evidence="4">Leaf</tissue>
    </source>
</reference>
<protein>
    <recommendedName>
        <fullName evidence="3">U-box domain-containing protein</fullName>
    </recommendedName>
</protein>
<dbReference type="InterPro" id="IPR016024">
    <property type="entry name" value="ARM-type_fold"/>
</dbReference>
<name>A0A9D4V7Z9_ADICA</name>
<feature type="repeat" description="ARM" evidence="2">
    <location>
        <begin position="185"/>
        <end position="227"/>
    </location>
</feature>
<sequence>MGDSSTSCNPPKLALLEELIWKVKYGCAEEKRDGAKELRWLAKLSSMNRICIAEVGAIPPLIKTLSSCDVHAQAHAIAALLNLTLRNEGNKQSIMTSGGLEPIVELLNEGCLQETRENAAALLFNLSCCCDLHIVKMMVGLLEDVFVGLVDILRNGSVRGKKDASAALFNLLQTRHSRALAVRAGAVLPLLQMVQDPSLGLVDETLTVLLSLASHQEGRYAILKASGIKILVDLLKIGSESNKEYACAVLLVLCLHDYGCSEEVCKLGAEELLVGLSISGTESVQRKVKRLVKLLK</sequence>
<dbReference type="InterPro" id="IPR011989">
    <property type="entry name" value="ARM-like"/>
</dbReference>
<dbReference type="SMART" id="SM00185">
    <property type="entry name" value="ARM"/>
    <property type="match status" value="4"/>
</dbReference>
<dbReference type="OrthoDB" id="7537227at2759"/>
<comment type="caution">
    <text evidence="4">The sequence shown here is derived from an EMBL/GenBank/DDBJ whole genome shotgun (WGS) entry which is preliminary data.</text>
</comment>
<feature type="repeat" description="ARM" evidence="2">
    <location>
        <begin position="56"/>
        <end position="98"/>
    </location>
</feature>
<dbReference type="SUPFAM" id="SSF48371">
    <property type="entry name" value="ARM repeat"/>
    <property type="match status" value="1"/>
</dbReference>
<evidence type="ECO:0000256" key="2">
    <source>
        <dbReference type="PROSITE-ProRule" id="PRU00259"/>
    </source>
</evidence>
<feature type="repeat" description="ARM" evidence="2">
    <location>
        <begin position="98"/>
        <end position="127"/>
    </location>
</feature>
<dbReference type="PANTHER" id="PTHR23315:SF111">
    <property type="entry name" value="U-BOX DOMAIN-CONTAINING PROTEIN 14"/>
    <property type="match status" value="1"/>
</dbReference>
<dbReference type="Pfam" id="PF25598">
    <property type="entry name" value="ARM_PUB"/>
    <property type="match status" value="1"/>
</dbReference>
<dbReference type="InterPro" id="IPR058678">
    <property type="entry name" value="ARM_PUB"/>
</dbReference>
<accession>A0A9D4V7Z9</accession>
<dbReference type="PANTHER" id="PTHR23315">
    <property type="entry name" value="U BOX DOMAIN-CONTAINING"/>
    <property type="match status" value="1"/>
</dbReference>
<feature type="domain" description="U-box" evidence="3">
    <location>
        <begin position="31"/>
        <end position="296"/>
    </location>
</feature>
<evidence type="ECO:0000256" key="1">
    <source>
        <dbReference type="ARBA" id="ARBA00022786"/>
    </source>
</evidence>
<keyword evidence="5" id="KW-1185">Reference proteome</keyword>
<dbReference type="EMBL" id="JABFUD020000004">
    <property type="protein sequence ID" value="KAI5081313.1"/>
    <property type="molecule type" value="Genomic_DNA"/>
</dbReference>
<evidence type="ECO:0000259" key="3">
    <source>
        <dbReference type="Pfam" id="PF25598"/>
    </source>
</evidence>
<keyword evidence="1" id="KW-0833">Ubl conjugation pathway</keyword>
<evidence type="ECO:0000313" key="5">
    <source>
        <dbReference type="Proteomes" id="UP000886520"/>
    </source>
</evidence>
<evidence type="ECO:0000313" key="4">
    <source>
        <dbReference type="EMBL" id="KAI5081313.1"/>
    </source>
</evidence>
<gene>
    <name evidence="4" type="ORF">GOP47_0004496</name>
</gene>
<dbReference type="PROSITE" id="PS50176">
    <property type="entry name" value="ARM_REPEAT"/>
    <property type="match status" value="3"/>
</dbReference>
<dbReference type="Proteomes" id="UP000886520">
    <property type="component" value="Chromosome 4"/>
</dbReference>
<proteinExistence type="predicted"/>
<dbReference type="Gene3D" id="1.25.10.10">
    <property type="entry name" value="Leucine-rich Repeat Variant"/>
    <property type="match status" value="2"/>
</dbReference>
<dbReference type="AlphaFoldDB" id="A0A9D4V7Z9"/>
<dbReference type="InterPro" id="IPR000225">
    <property type="entry name" value="Armadillo"/>
</dbReference>
<organism evidence="4 5">
    <name type="scientific">Adiantum capillus-veneris</name>
    <name type="common">Maidenhair fern</name>
    <dbReference type="NCBI Taxonomy" id="13818"/>
    <lineage>
        <taxon>Eukaryota</taxon>
        <taxon>Viridiplantae</taxon>
        <taxon>Streptophyta</taxon>
        <taxon>Embryophyta</taxon>
        <taxon>Tracheophyta</taxon>
        <taxon>Polypodiopsida</taxon>
        <taxon>Polypodiidae</taxon>
        <taxon>Polypodiales</taxon>
        <taxon>Pteridineae</taxon>
        <taxon>Pteridaceae</taxon>
        <taxon>Vittarioideae</taxon>
        <taxon>Adiantum</taxon>
    </lineage>
</organism>